<dbReference type="CTD" id="4927054"/>
<evidence type="ECO:0000313" key="2">
    <source>
        <dbReference type="EMBL" id="CAL90889.1"/>
    </source>
</evidence>
<sequence length="79" mass="8961">MASSSVFTIHSFSASQQKMKVFLLLLICLATLTFSQPDENNNGFIQRNFFPCTVYCPDNQLCVHGQCVDPKEEPPRFTE</sequence>
<dbReference type="KEGG" id="cel:CELE_Y51H4A.32"/>
<dbReference type="HOGENOM" id="CLU_197005_0_0_1"/>
<dbReference type="EMBL" id="BX284604">
    <property type="protein sequence ID" value="CAL90889.1"/>
    <property type="molecule type" value="Genomic_DNA"/>
</dbReference>
<dbReference type="Bgee" id="WBGene00045178">
    <property type="expression patterns" value="Expressed in larva and 1 other cell type or tissue"/>
</dbReference>
<dbReference type="WormBase" id="Y51H4A.32">
    <property type="protein sequence ID" value="CE40633"/>
    <property type="gene ID" value="WBGene00045178"/>
    <property type="gene designation" value="fipr-27"/>
</dbReference>
<accession>A0ZWU2</accession>
<evidence type="ECO:0000256" key="1">
    <source>
        <dbReference type="SAM" id="SignalP"/>
    </source>
</evidence>
<dbReference type="AlphaFoldDB" id="A0ZWU2"/>
<dbReference type="PaxDb" id="6239-Y51H4A.32"/>
<dbReference type="GeneID" id="4927054"/>
<keyword evidence="1" id="KW-0732">Signal</keyword>
<keyword evidence="3" id="KW-1185">Reference proteome</keyword>
<gene>
    <name evidence="2 4" type="primary">fipr-27</name>
    <name evidence="2" type="ORF">CELE_Y51H4A.32</name>
    <name evidence="4" type="ORF">Y51H4A.32</name>
</gene>
<dbReference type="RefSeq" id="NP_001076736.1">
    <property type="nucleotide sequence ID" value="NM_001083267.3"/>
</dbReference>
<feature type="signal peptide" evidence="1">
    <location>
        <begin position="1"/>
        <end position="35"/>
    </location>
</feature>
<evidence type="ECO:0000313" key="4">
    <source>
        <dbReference type="WormBase" id="Y51H4A.32"/>
    </source>
</evidence>
<dbReference type="Proteomes" id="UP000001940">
    <property type="component" value="Chromosome IV"/>
</dbReference>
<dbReference type="PeptideAtlas" id="A0ZWU2"/>
<feature type="chain" id="PRO_5002631654" evidence="1">
    <location>
        <begin position="36"/>
        <end position="79"/>
    </location>
</feature>
<name>A0ZWU2_CAEEL</name>
<dbReference type="AGR" id="WB:WBGene00045178"/>
<reference evidence="2 3" key="1">
    <citation type="journal article" date="1998" name="Science">
        <title>Genome sequence of the nematode C. elegans: a platform for investigating biology.</title>
        <authorList>
            <consortium name="The C. elegans sequencing consortium"/>
            <person name="Sulson J.E."/>
            <person name="Waterston R."/>
        </authorList>
    </citation>
    <scope>NUCLEOTIDE SEQUENCE [LARGE SCALE GENOMIC DNA]</scope>
    <source>
        <strain evidence="2 3">Bristol N2</strain>
    </source>
</reference>
<evidence type="ECO:0000313" key="3">
    <source>
        <dbReference type="Proteomes" id="UP000001940"/>
    </source>
</evidence>
<proteinExistence type="predicted"/>
<dbReference type="STRING" id="6239.Y51H4A.32.1"/>
<dbReference type="InParanoid" id="A0ZWU2"/>
<organism evidence="2 3">
    <name type="scientific">Caenorhabditis elegans</name>
    <dbReference type="NCBI Taxonomy" id="6239"/>
    <lineage>
        <taxon>Eukaryota</taxon>
        <taxon>Metazoa</taxon>
        <taxon>Ecdysozoa</taxon>
        <taxon>Nematoda</taxon>
        <taxon>Chromadorea</taxon>
        <taxon>Rhabditida</taxon>
        <taxon>Rhabditina</taxon>
        <taxon>Rhabditomorpha</taxon>
        <taxon>Rhabditoidea</taxon>
        <taxon>Rhabditidae</taxon>
        <taxon>Peloderinae</taxon>
        <taxon>Caenorhabditis</taxon>
    </lineage>
</organism>
<protein>
    <submittedName>
        <fullName evidence="2">FIP (Fungus-Induced Protein) Related</fullName>
    </submittedName>
</protein>
<dbReference type="UCSC" id="Y51H4A.32">
    <property type="organism name" value="c. elegans"/>
</dbReference>